<dbReference type="EMBL" id="FOHK01000006">
    <property type="protein sequence ID" value="SET29866.1"/>
    <property type="molecule type" value="Genomic_DNA"/>
</dbReference>
<keyword evidence="3" id="KW-1185">Reference proteome</keyword>
<proteinExistence type="predicted"/>
<protein>
    <submittedName>
        <fullName evidence="2">Uncharacterized protein</fullName>
    </submittedName>
</protein>
<keyword evidence="1" id="KW-0472">Membrane</keyword>
<evidence type="ECO:0000313" key="3">
    <source>
        <dbReference type="Proteomes" id="UP000199308"/>
    </source>
</evidence>
<dbReference type="Proteomes" id="UP000199308">
    <property type="component" value="Unassembled WGS sequence"/>
</dbReference>
<evidence type="ECO:0000313" key="2">
    <source>
        <dbReference type="EMBL" id="SET29866.1"/>
    </source>
</evidence>
<name>A0A1I0DCY8_THASX</name>
<organism evidence="2 3">
    <name type="scientific">Thalassotalea agarivorans</name>
    <name type="common">Thalassomonas agarivorans</name>
    <dbReference type="NCBI Taxonomy" id="349064"/>
    <lineage>
        <taxon>Bacteria</taxon>
        <taxon>Pseudomonadati</taxon>
        <taxon>Pseudomonadota</taxon>
        <taxon>Gammaproteobacteria</taxon>
        <taxon>Alteromonadales</taxon>
        <taxon>Colwelliaceae</taxon>
        <taxon>Thalassotalea</taxon>
    </lineage>
</organism>
<gene>
    <name evidence="2" type="ORF">SAMN05660429_01457</name>
</gene>
<accession>A0A1I0DCY8</accession>
<feature type="transmembrane region" description="Helical" evidence="1">
    <location>
        <begin position="6"/>
        <end position="28"/>
    </location>
</feature>
<sequence>MALVNIKSVAFFVITVSLLANIYLISLVQKQEVTTSKSFVIIDKNELRCIETAKRTTFDKHQILGPDYLSNSYAVLLPDIKTNQDFTVEYSSCFYGNKSVATSIGDLQYEIDFYRQTQGVNHFGVFKSPYNDNYYLYTKPSFINDFE</sequence>
<keyword evidence="1" id="KW-1133">Transmembrane helix</keyword>
<keyword evidence="1" id="KW-0812">Transmembrane</keyword>
<reference evidence="2 3" key="1">
    <citation type="submission" date="2016-10" db="EMBL/GenBank/DDBJ databases">
        <authorList>
            <person name="de Groot N.N."/>
        </authorList>
    </citation>
    <scope>NUCLEOTIDE SEQUENCE [LARGE SCALE GENOMIC DNA]</scope>
    <source>
        <strain evidence="2 3">DSM 19706</strain>
    </source>
</reference>
<dbReference type="AlphaFoldDB" id="A0A1I0DCY8"/>
<evidence type="ECO:0000256" key="1">
    <source>
        <dbReference type="SAM" id="Phobius"/>
    </source>
</evidence>